<dbReference type="InterPro" id="IPR005821">
    <property type="entry name" value="Ion_trans_dom"/>
</dbReference>
<dbReference type="Proteomes" id="UP001346149">
    <property type="component" value="Unassembled WGS sequence"/>
</dbReference>
<keyword evidence="20" id="KW-1185">Reference proteome</keyword>
<evidence type="ECO:0000256" key="2">
    <source>
        <dbReference type="ARBA" id="ARBA00010486"/>
    </source>
</evidence>
<evidence type="ECO:0000313" key="19">
    <source>
        <dbReference type="EMBL" id="KAK4762992.1"/>
    </source>
</evidence>
<dbReference type="InterPro" id="IPR000595">
    <property type="entry name" value="cNMP-bd_dom"/>
</dbReference>
<comment type="subcellular location">
    <subcellularLocation>
        <location evidence="1">Cell membrane</location>
        <topology evidence="1">Multi-pass membrane protein</topology>
    </subcellularLocation>
</comment>
<feature type="domain" description="Cyclic nucleotide-binding" evidence="18">
    <location>
        <begin position="482"/>
        <end position="568"/>
    </location>
</feature>
<keyword evidence="10" id="KW-0142">cGMP-binding</keyword>
<dbReference type="AlphaFoldDB" id="A0AAN7QBI4"/>
<feature type="transmembrane region" description="Helical" evidence="17">
    <location>
        <begin position="86"/>
        <end position="104"/>
    </location>
</feature>
<protein>
    <recommendedName>
        <fullName evidence="18">Cyclic nucleotide-binding domain-containing protein</fullName>
    </recommendedName>
</protein>
<dbReference type="SUPFAM" id="SSF81324">
    <property type="entry name" value="Voltage-gated potassium channels"/>
    <property type="match status" value="1"/>
</dbReference>
<dbReference type="GO" id="GO:0005516">
    <property type="term" value="F:calmodulin binding"/>
    <property type="evidence" value="ECO:0007669"/>
    <property type="project" value="UniProtKB-KW"/>
</dbReference>
<comment type="similarity">
    <text evidence="2">Belongs to the cyclic nucleotide-gated cation channel (TC 1.A.1.5) family.</text>
</comment>
<dbReference type="FunFam" id="1.10.287.630:FF:000003">
    <property type="entry name" value="Cyclic nucleotide-gated ion channel 1"/>
    <property type="match status" value="1"/>
</dbReference>
<evidence type="ECO:0000256" key="11">
    <source>
        <dbReference type="ARBA" id="ARBA00023065"/>
    </source>
</evidence>
<keyword evidence="5" id="KW-0140">cGMP</keyword>
<dbReference type="GO" id="GO:0030553">
    <property type="term" value="F:cGMP binding"/>
    <property type="evidence" value="ECO:0007669"/>
    <property type="project" value="UniProtKB-KW"/>
</dbReference>
<evidence type="ECO:0000256" key="16">
    <source>
        <dbReference type="SAM" id="MobiDB-lite"/>
    </source>
</evidence>
<dbReference type="SUPFAM" id="SSF51206">
    <property type="entry name" value="cAMP-binding domain-like"/>
    <property type="match status" value="1"/>
</dbReference>
<dbReference type="FunFam" id="2.60.120.10:FF:000024">
    <property type="entry name" value="Cyclic nucleotide-gated ion channel 1"/>
    <property type="match status" value="1"/>
</dbReference>
<feature type="transmembrane region" description="Helical" evidence="17">
    <location>
        <begin position="247"/>
        <end position="267"/>
    </location>
</feature>
<dbReference type="EMBL" id="JAXQNO010000024">
    <property type="protein sequence ID" value="KAK4762992.1"/>
    <property type="molecule type" value="Genomic_DNA"/>
</dbReference>
<keyword evidence="10" id="KW-0547">Nucleotide-binding</keyword>
<feature type="region of interest" description="Disordered" evidence="16">
    <location>
        <begin position="1"/>
        <end position="51"/>
    </location>
</feature>
<keyword evidence="3" id="KW-0813">Transport</keyword>
<evidence type="ECO:0000256" key="6">
    <source>
        <dbReference type="ARBA" id="ARBA00022566"/>
    </source>
</evidence>
<feature type="transmembrane region" description="Helical" evidence="17">
    <location>
        <begin position="378"/>
        <end position="397"/>
    </location>
</feature>
<evidence type="ECO:0000256" key="13">
    <source>
        <dbReference type="ARBA" id="ARBA00023149"/>
    </source>
</evidence>
<name>A0AAN7QBI4_TRANT</name>
<dbReference type="PROSITE" id="PS50042">
    <property type="entry name" value="CNMP_BINDING_3"/>
    <property type="match status" value="1"/>
</dbReference>
<dbReference type="GO" id="GO:0005886">
    <property type="term" value="C:plasma membrane"/>
    <property type="evidence" value="ECO:0007669"/>
    <property type="project" value="UniProtKB-SubCell"/>
</dbReference>
<dbReference type="CDD" id="cd00038">
    <property type="entry name" value="CAP_ED"/>
    <property type="match status" value="1"/>
</dbReference>
<evidence type="ECO:0000256" key="14">
    <source>
        <dbReference type="ARBA" id="ARBA00023286"/>
    </source>
</evidence>
<dbReference type="GO" id="GO:0030552">
    <property type="term" value="F:cAMP binding"/>
    <property type="evidence" value="ECO:0007669"/>
    <property type="project" value="UniProtKB-KW"/>
</dbReference>
<keyword evidence="11" id="KW-0406">Ion transport</keyword>
<keyword evidence="7 17" id="KW-0812">Transmembrane</keyword>
<evidence type="ECO:0000256" key="10">
    <source>
        <dbReference type="ARBA" id="ARBA00022992"/>
    </source>
</evidence>
<evidence type="ECO:0000256" key="7">
    <source>
        <dbReference type="ARBA" id="ARBA00022692"/>
    </source>
</evidence>
<dbReference type="SMART" id="SM00100">
    <property type="entry name" value="cNMP"/>
    <property type="match status" value="1"/>
</dbReference>
<dbReference type="PANTHER" id="PTHR45651:SF12">
    <property type="entry name" value="CYCLIC NUCLEOTIDE-GATED ION CHANNEL 15-RELATED"/>
    <property type="match status" value="1"/>
</dbReference>
<evidence type="ECO:0000256" key="4">
    <source>
        <dbReference type="ARBA" id="ARBA00022475"/>
    </source>
</evidence>
<dbReference type="Pfam" id="PF00520">
    <property type="entry name" value="Ion_trans"/>
    <property type="match status" value="1"/>
</dbReference>
<feature type="compositionally biased region" description="Low complexity" evidence="16">
    <location>
        <begin position="673"/>
        <end position="683"/>
    </location>
</feature>
<keyword evidence="9 17" id="KW-1133">Transmembrane helix</keyword>
<evidence type="ECO:0000256" key="15">
    <source>
        <dbReference type="ARBA" id="ARBA00023303"/>
    </source>
</evidence>
<evidence type="ECO:0000313" key="20">
    <source>
        <dbReference type="Proteomes" id="UP001346149"/>
    </source>
</evidence>
<feature type="compositionally biased region" description="Polar residues" evidence="16">
    <location>
        <begin position="1"/>
        <end position="25"/>
    </location>
</feature>
<feature type="transmembrane region" description="Helical" evidence="17">
    <location>
        <begin position="209"/>
        <end position="227"/>
    </location>
</feature>
<evidence type="ECO:0000256" key="1">
    <source>
        <dbReference type="ARBA" id="ARBA00004651"/>
    </source>
</evidence>
<evidence type="ECO:0000256" key="8">
    <source>
        <dbReference type="ARBA" id="ARBA00022860"/>
    </source>
</evidence>
<dbReference type="Gene3D" id="2.60.120.10">
    <property type="entry name" value="Jelly Rolls"/>
    <property type="match status" value="1"/>
</dbReference>
<evidence type="ECO:0000256" key="3">
    <source>
        <dbReference type="ARBA" id="ARBA00022448"/>
    </source>
</evidence>
<sequence>MGASSSRFSRVQDDNGSQSIPTATRNVVGKQSHIFNGRLPQASDQSTKPRESLGAKVISVFSEDFKRGKRKILDPRENFIRQWNNIFLVACIISLFVDPLFFYLQLVRKDQCIDIGFPLEITLTMVRSIADTFYAIQIFIRFRTAYVAPSSRVFGRGELVIDPSKIASRYIRTDFFIDLVAALPLPQMLIWIIIPSLSGSIITNTKNMLRFIIIIQYIPRLFLIYPLSSQIIDANGVVMETAWAGAAYNLTLYILASHVLGACWYLLSVQRQESCWRSVCDQNKVVYDQNKVVCKHSFFDCDTSDKPERIKWFQSSSVSSMCSPTSDYYQFGIFSDALTEEIMSSPFPRKYFYCLWWGLKNLSSLGQSLYTSTYVGEILFAVVIATLGLVLFALLIGNMQRYLQSTSLRLEEWRVKKNDMERWMHHRQLPLELRKAIRSYDQYKWVATRGVDEESILRSLPTDLRRDIKRHLSLELVRKVPLFEKMDERMLDAICERLKPALCTGRTVLMREGDPVSEMLFIIRGHLDSYTTNGGRTGFFNSCQLGPGNFCGEELLTWALEGPRPSVIFPSSTRTVKAITEVEAFALRADDLKFVAAQYRRLHSKTIRHKLRFYSHSWQTWAACVIQVAWRRHRQKKEVAELRARENPDVIGEAIPWTLGYSSKGSIYRYSGSSAGSSMDISSLQKPEEPDFPADEN</sequence>
<organism evidence="19 20">
    <name type="scientific">Trapa natans</name>
    <name type="common">Water chestnut</name>
    <dbReference type="NCBI Taxonomy" id="22666"/>
    <lineage>
        <taxon>Eukaryota</taxon>
        <taxon>Viridiplantae</taxon>
        <taxon>Streptophyta</taxon>
        <taxon>Embryophyta</taxon>
        <taxon>Tracheophyta</taxon>
        <taxon>Spermatophyta</taxon>
        <taxon>Magnoliopsida</taxon>
        <taxon>eudicotyledons</taxon>
        <taxon>Gunneridae</taxon>
        <taxon>Pentapetalae</taxon>
        <taxon>rosids</taxon>
        <taxon>malvids</taxon>
        <taxon>Myrtales</taxon>
        <taxon>Lythraceae</taxon>
        <taxon>Trapa</taxon>
    </lineage>
</organism>
<evidence type="ECO:0000256" key="9">
    <source>
        <dbReference type="ARBA" id="ARBA00022989"/>
    </source>
</evidence>
<comment type="caution">
    <text evidence="19">The sequence shown here is derived from an EMBL/GenBank/DDBJ whole genome shotgun (WGS) entry which is preliminary data.</text>
</comment>
<evidence type="ECO:0000256" key="17">
    <source>
        <dbReference type="SAM" id="Phobius"/>
    </source>
</evidence>
<keyword evidence="15" id="KW-0407">Ion channel</keyword>
<dbReference type="GO" id="GO:0005216">
    <property type="term" value="F:monoatomic ion channel activity"/>
    <property type="evidence" value="ECO:0007669"/>
    <property type="project" value="InterPro"/>
</dbReference>
<accession>A0AAN7QBI4</accession>
<keyword evidence="14" id="KW-1071">Ligand-gated ion channel</keyword>
<keyword evidence="12 17" id="KW-0472">Membrane</keyword>
<evidence type="ECO:0000256" key="12">
    <source>
        <dbReference type="ARBA" id="ARBA00023136"/>
    </source>
</evidence>
<dbReference type="PANTHER" id="PTHR45651">
    <property type="entry name" value="CYCLIC NUCLEOTIDE-GATED ION CHANNEL 15-RELATED-RELATED"/>
    <property type="match status" value="1"/>
</dbReference>
<reference evidence="19 20" key="1">
    <citation type="journal article" date="2023" name="Hortic Res">
        <title>Pangenome of water caltrop reveals structural variations and asymmetric subgenome divergence after allopolyploidization.</title>
        <authorList>
            <person name="Zhang X."/>
            <person name="Chen Y."/>
            <person name="Wang L."/>
            <person name="Yuan Y."/>
            <person name="Fang M."/>
            <person name="Shi L."/>
            <person name="Lu R."/>
            <person name="Comes H.P."/>
            <person name="Ma Y."/>
            <person name="Chen Y."/>
            <person name="Huang G."/>
            <person name="Zhou Y."/>
            <person name="Zheng Z."/>
            <person name="Qiu Y."/>
        </authorList>
    </citation>
    <scope>NUCLEOTIDE SEQUENCE [LARGE SCALE GENOMIC DNA]</scope>
    <source>
        <strain evidence="19">F231</strain>
    </source>
</reference>
<keyword evidence="4" id="KW-1003">Cell membrane</keyword>
<feature type="region of interest" description="Disordered" evidence="16">
    <location>
        <begin position="673"/>
        <end position="697"/>
    </location>
</feature>
<keyword evidence="13" id="KW-0114">cAMP</keyword>
<dbReference type="InterPro" id="IPR014710">
    <property type="entry name" value="RmlC-like_jellyroll"/>
</dbReference>
<dbReference type="Gene3D" id="1.10.287.630">
    <property type="entry name" value="Helix hairpin bin"/>
    <property type="match status" value="1"/>
</dbReference>
<dbReference type="Gene3D" id="1.10.287.70">
    <property type="match status" value="1"/>
</dbReference>
<keyword evidence="8" id="KW-0112">Calmodulin-binding</keyword>
<evidence type="ECO:0000259" key="18">
    <source>
        <dbReference type="PROSITE" id="PS50042"/>
    </source>
</evidence>
<gene>
    <name evidence="19" type="ORF">SAY86_008760</name>
</gene>
<evidence type="ECO:0000256" key="5">
    <source>
        <dbReference type="ARBA" id="ARBA00022535"/>
    </source>
</evidence>
<proteinExistence type="inferred from homology"/>
<feature type="transmembrane region" description="Helical" evidence="17">
    <location>
        <begin position="175"/>
        <end position="197"/>
    </location>
</feature>
<dbReference type="InterPro" id="IPR018490">
    <property type="entry name" value="cNMP-bd_dom_sf"/>
</dbReference>
<keyword evidence="6" id="KW-0116">cAMP-binding</keyword>